<dbReference type="OrthoDB" id="408631at2759"/>
<dbReference type="SUPFAM" id="SSF53474">
    <property type="entry name" value="alpha/beta-Hydrolases"/>
    <property type="match status" value="1"/>
</dbReference>
<keyword evidence="2" id="KW-1185">Reference proteome</keyword>
<dbReference type="GeneID" id="70183864"/>
<dbReference type="EMBL" id="JAGTJQ010000006">
    <property type="protein sequence ID" value="KAH7029741.1"/>
    <property type="molecule type" value="Genomic_DNA"/>
</dbReference>
<proteinExistence type="predicted"/>
<dbReference type="Gene3D" id="3.40.50.1820">
    <property type="entry name" value="alpha/beta hydrolase"/>
    <property type="match status" value="1"/>
</dbReference>
<protein>
    <submittedName>
        <fullName evidence="1">Uncharacterized protein</fullName>
    </submittedName>
</protein>
<evidence type="ECO:0000313" key="2">
    <source>
        <dbReference type="Proteomes" id="UP000756346"/>
    </source>
</evidence>
<dbReference type="Proteomes" id="UP000756346">
    <property type="component" value="Unassembled WGS sequence"/>
</dbReference>
<dbReference type="RefSeq" id="XP_046012029.1">
    <property type="nucleotide sequence ID" value="XM_046154318.1"/>
</dbReference>
<organism evidence="1 2">
    <name type="scientific">Microdochium trichocladiopsis</name>
    <dbReference type="NCBI Taxonomy" id="1682393"/>
    <lineage>
        <taxon>Eukaryota</taxon>
        <taxon>Fungi</taxon>
        <taxon>Dikarya</taxon>
        <taxon>Ascomycota</taxon>
        <taxon>Pezizomycotina</taxon>
        <taxon>Sordariomycetes</taxon>
        <taxon>Xylariomycetidae</taxon>
        <taxon>Xylariales</taxon>
        <taxon>Microdochiaceae</taxon>
        <taxon>Microdochium</taxon>
    </lineage>
</organism>
<sequence length="204" mass="22177">MAVRKDFEENLPSGVTVDSASTEQITAAQLATTMNFAKTTPAPFAPTATFGPGLSPDDKIRGTGRAALASGSKKKKILVGWTKTDGLIFSQIGAPPGTPVSDLKDITDELFRDGSKAIAEKWKVDGHDVTTFEMNWSPPHLELGPTHCTDLPLVFGTQTWRASPFLSEDSIPEWDARGKRWRQALGEFVKKGTRIETTDGIEVF</sequence>
<comment type="caution">
    <text evidence="1">The sequence shown here is derived from an EMBL/GenBank/DDBJ whole genome shotgun (WGS) entry which is preliminary data.</text>
</comment>
<dbReference type="AlphaFoldDB" id="A0A9P9BTD8"/>
<accession>A0A9P9BTD8</accession>
<name>A0A9P9BTD8_9PEZI</name>
<dbReference type="InterPro" id="IPR029058">
    <property type="entry name" value="AB_hydrolase_fold"/>
</dbReference>
<evidence type="ECO:0000313" key="1">
    <source>
        <dbReference type="EMBL" id="KAH7029741.1"/>
    </source>
</evidence>
<reference evidence="1" key="1">
    <citation type="journal article" date="2021" name="Nat. Commun.">
        <title>Genetic determinants of endophytism in the Arabidopsis root mycobiome.</title>
        <authorList>
            <person name="Mesny F."/>
            <person name="Miyauchi S."/>
            <person name="Thiergart T."/>
            <person name="Pickel B."/>
            <person name="Atanasova L."/>
            <person name="Karlsson M."/>
            <person name="Huettel B."/>
            <person name="Barry K.W."/>
            <person name="Haridas S."/>
            <person name="Chen C."/>
            <person name="Bauer D."/>
            <person name="Andreopoulos W."/>
            <person name="Pangilinan J."/>
            <person name="LaButti K."/>
            <person name="Riley R."/>
            <person name="Lipzen A."/>
            <person name="Clum A."/>
            <person name="Drula E."/>
            <person name="Henrissat B."/>
            <person name="Kohler A."/>
            <person name="Grigoriev I.V."/>
            <person name="Martin F.M."/>
            <person name="Hacquard S."/>
        </authorList>
    </citation>
    <scope>NUCLEOTIDE SEQUENCE</scope>
    <source>
        <strain evidence="1">MPI-CAGE-CH-0230</strain>
    </source>
</reference>
<gene>
    <name evidence="1" type="ORF">B0I36DRAFT_326290</name>
</gene>